<accession>A0A5A5TEH7</accession>
<proteinExistence type="predicted"/>
<dbReference type="GO" id="GO:0007165">
    <property type="term" value="P:signal transduction"/>
    <property type="evidence" value="ECO:0007669"/>
    <property type="project" value="InterPro"/>
</dbReference>
<name>A0A5A5TEH7_9CHLR</name>
<keyword evidence="2" id="KW-0472">Membrane</keyword>
<feature type="transmembrane region" description="Helical" evidence="2">
    <location>
        <begin position="262"/>
        <end position="281"/>
    </location>
</feature>
<feature type="transmembrane region" description="Helical" evidence="2">
    <location>
        <begin position="293"/>
        <end position="313"/>
    </location>
</feature>
<feature type="transmembrane region" description="Helical" evidence="2">
    <location>
        <begin position="157"/>
        <end position="177"/>
    </location>
</feature>
<feature type="transmembrane region" description="Helical" evidence="2">
    <location>
        <begin position="400"/>
        <end position="423"/>
    </location>
</feature>
<dbReference type="InterPro" id="IPR003660">
    <property type="entry name" value="HAMP_dom"/>
</dbReference>
<dbReference type="RefSeq" id="WP_149402562.1">
    <property type="nucleotide sequence ID" value="NZ_BIXY01000048.1"/>
</dbReference>
<evidence type="ECO:0000256" key="1">
    <source>
        <dbReference type="SAM" id="MobiDB-lite"/>
    </source>
</evidence>
<keyword evidence="2" id="KW-0812">Transmembrane</keyword>
<feature type="transmembrane region" description="Helical" evidence="2">
    <location>
        <begin position="197"/>
        <end position="214"/>
    </location>
</feature>
<reference evidence="4 5" key="1">
    <citation type="submission" date="2019-01" db="EMBL/GenBank/DDBJ databases">
        <title>Draft genome sequence of Dictyobacter sp. Uno17.</title>
        <authorList>
            <person name="Wang C.M."/>
            <person name="Zheng Y."/>
            <person name="Sakai Y."/>
            <person name="Abe K."/>
            <person name="Yokota A."/>
            <person name="Yabe S."/>
        </authorList>
    </citation>
    <scope>NUCLEOTIDE SEQUENCE [LARGE SCALE GENOMIC DNA]</scope>
    <source>
        <strain evidence="4 5">Uno17</strain>
    </source>
</reference>
<feature type="region of interest" description="Disordered" evidence="1">
    <location>
        <begin position="1"/>
        <end position="24"/>
    </location>
</feature>
<organism evidence="4 5">
    <name type="scientific">Dictyobacter arantiisoli</name>
    <dbReference type="NCBI Taxonomy" id="2014874"/>
    <lineage>
        <taxon>Bacteria</taxon>
        <taxon>Bacillati</taxon>
        <taxon>Chloroflexota</taxon>
        <taxon>Ktedonobacteria</taxon>
        <taxon>Ktedonobacterales</taxon>
        <taxon>Dictyobacteraceae</taxon>
        <taxon>Dictyobacter</taxon>
    </lineage>
</organism>
<dbReference type="EMBL" id="BIXY01000048">
    <property type="protein sequence ID" value="GCF09635.1"/>
    <property type="molecule type" value="Genomic_DNA"/>
</dbReference>
<dbReference type="OrthoDB" id="23692at2"/>
<feature type="transmembrane region" description="Helical" evidence="2">
    <location>
        <begin position="374"/>
        <end position="394"/>
    </location>
</feature>
<sequence>MSNRNPLDFARSTGRESWHDPSRLSTGVTRNFSLQPRGVAHAFSSPPGMLRDSEPPYNEVLARSIWLERYGGMISVGLLVLSVLLAGILFITGQRAALTVLTYVAPALGGILALLFCSSMLWIKAGLIRKLQRIIAETTSSGEATLQSELQALRSACLIWLLLTLGVLAACFTQGLWIWFKIAVHQPLAAFSDLNPLPAACMYPCFFIGLLLLARIHATLPGRFRLILDALMILGATLALSWFFLLAPLLASMHSDLLTQGLAVYLPASDIILVSLAAFFLCCTTLSPELDPVFGAIFWGLCLLAVSDSLLQYEALNRTLGLELIRALLDPCALLLIASAAIKYPQSVVNEHVRLARQPLPLPMMPQLSLSLRTLTPFLLALIVCALLSTVVAAHGSHLLLQSTSCAGALIAVFMMRQIIILFENARAARQLLDALLVTQRELGASRTEIVAVTCEMQEKRTLEEALESLRTAHTLLARGDFSARASVPPGPLVPMALSFNLMVERLGLLKQQTEAYERLRAECDLLRTTVEQFANGALLVPLPRNNQRTPELSPIFLSLLYFQRQQQQQWQAQMQTLASIETQMHHLYQQCTEIENSTIAANTDRLTYGRLKGSMSHLRHQIEQLKQRIGYLHTQFSARDLRSARPERHTPVPEK</sequence>
<evidence type="ECO:0000313" key="4">
    <source>
        <dbReference type="EMBL" id="GCF09635.1"/>
    </source>
</evidence>
<feature type="transmembrane region" description="Helical" evidence="2">
    <location>
        <begin position="226"/>
        <end position="250"/>
    </location>
</feature>
<evidence type="ECO:0000313" key="5">
    <source>
        <dbReference type="Proteomes" id="UP000322530"/>
    </source>
</evidence>
<feature type="compositionally biased region" description="Basic and acidic residues" evidence="1">
    <location>
        <begin position="13"/>
        <end position="22"/>
    </location>
</feature>
<dbReference type="Proteomes" id="UP000322530">
    <property type="component" value="Unassembled WGS sequence"/>
</dbReference>
<feature type="transmembrane region" description="Helical" evidence="2">
    <location>
        <begin position="70"/>
        <end position="91"/>
    </location>
</feature>
<evidence type="ECO:0000259" key="3">
    <source>
        <dbReference type="PROSITE" id="PS50885"/>
    </source>
</evidence>
<protein>
    <recommendedName>
        <fullName evidence="3">HAMP domain-containing protein</fullName>
    </recommendedName>
</protein>
<gene>
    <name evidence="4" type="ORF">KDI_31990</name>
</gene>
<dbReference type="PROSITE" id="PS50885">
    <property type="entry name" value="HAMP"/>
    <property type="match status" value="1"/>
</dbReference>
<feature type="transmembrane region" description="Helical" evidence="2">
    <location>
        <begin position="103"/>
        <end position="123"/>
    </location>
</feature>
<evidence type="ECO:0000256" key="2">
    <source>
        <dbReference type="SAM" id="Phobius"/>
    </source>
</evidence>
<dbReference type="AlphaFoldDB" id="A0A5A5TEH7"/>
<comment type="caution">
    <text evidence="4">The sequence shown here is derived from an EMBL/GenBank/DDBJ whole genome shotgun (WGS) entry which is preliminary data.</text>
</comment>
<dbReference type="GO" id="GO:0016020">
    <property type="term" value="C:membrane"/>
    <property type="evidence" value="ECO:0007669"/>
    <property type="project" value="InterPro"/>
</dbReference>
<feature type="domain" description="HAMP" evidence="3">
    <location>
        <begin position="461"/>
        <end position="512"/>
    </location>
</feature>
<keyword evidence="5" id="KW-1185">Reference proteome</keyword>
<keyword evidence="2" id="KW-1133">Transmembrane helix</keyword>